<accession>A0ABR4AUT8</accession>
<keyword evidence="3" id="KW-1185">Reference proteome</keyword>
<feature type="region of interest" description="Disordered" evidence="1">
    <location>
        <begin position="153"/>
        <end position="174"/>
    </location>
</feature>
<feature type="compositionally biased region" description="Polar residues" evidence="1">
    <location>
        <begin position="1"/>
        <end position="24"/>
    </location>
</feature>
<evidence type="ECO:0000313" key="3">
    <source>
        <dbReference type="Proteomes" id="UP001590951"/>
    </source>
</evidence>
<comment type="caution">
    <text evidence="2">The sequence shown here is derived from an EMBL/GenBank/DDBJ whole genome shotgun (WGS) entry which is preliminary data.</text>
</comment>
<sequence length="191" mass="21233">MILYTATTKKPSPNMGKPTTTQIPGHTRQPVQCIPQTDSNTDSLYPCGKHKGPHTELPTHINCGNQHASECTKLTHAQKEAKSLSKLEECAWAFAWVGPANDMTRQYRTATAKRLRNFALGRTVKGKVRQRRINLAGWMLSFVRDGTIEKGKRLKGGKRKGKLSKARGDSKRDEWEDVSAEGEARCSVSVT</sequence>
<organism evidence="2 3">
    <name type="scientific">Lepraria finkii</name>
    <dbReference type="NCBI Taxonomy" id="1340010"/>
    <lineage>
        <taxon>Eukaryota</taxon>
        <taxon>Fungi</taxon>
        <taxon>Dikarya</taxon>
        <taxon>Ascomycota</taxon>
        <taxon>Pezizomycotina</taxon>
        <taxon>Lecanoromycetes</taxon>
        <taxon>OSLEUM clade</taxon>
        <taxon>Lecanoromycetidae</taxon>
        <taxon>Lecanorales</taxon>
        <taxon>Lecanorineae</taxon>
        <taxon>Stereocaulaceae</taxon>
        <taxon>Lepraria</taxon>
    </lineage>
</organism>
<proteinExistence type="predicted"/>
<feature type="region of interest" description="Disordered" evidence="1">
    <location>
        <begin position="1"/>
        <end position="28"/>
    </location>
</feature>
<evidence type="ECO:0000256" key="1">
    <source>
        <dbReference type="SAM" id="MobiDB-lite"/>
    </source>
</evidence>
<dbReference type="Proteomes" id="UP001590951">
    <property type="component" value="Unassembled WGS sequence"/>
</dbReference>
<feature type="compositionally biased region" description="Basic residues" evidence="1">
    <location>
        <begin position="153"/>
        <end position="165"/>
    </location>
</feature>
<protein>
    <submittedName>
        <fullName evidence="2">Uncharacterized protein</fullName>
    </submittedName>
</protein>
<reference evidence="2 3" key="1">
    <citation type="submission" date="2024-09" db="EMBL/GenBank/DDBJ databases">
        <title>Rethinking Asexuality: The Enigmatic Case of Functional Sexual Genes in Lepraria (Stereocaulaceae).</title>
        <authorList>
            <person name="Doellman M."/>
            <person name="Sun Y."/>
            <person name="Barcenas-Pena A."/>
            <person name="Lumbsch H.T."/>
            <person name="Grewe F."/>
        </authorList>
    </citation>
    <scope>NUCLEOTIDE SEQUENCE [LARGE SCALE GENOMIC DNA]</scope>
    <source>
        <strain evidence="2 3">Grewe 0041</strain>
    </source>
</reference>
<evidence type="ECO:0000313" key="2">
    <source>
        <dbReference type="EMBL" id="KAL2048903.1"/>
    </source>
</evidence>
<gene>
    <name evidence="2" type="ORF">ABVK25_010855</name>
</gene>
<dbReference type="EMBL" id="JBHFEH010000076">
    <property type="protein sequence ID" value="KAL2048903.1"/>
    <property type="molecule type" value="Genomic_DNA"/>
</dbReference>
<name>A0ABR4AUT8_9LECA</name>